<accession>A0A2W2DTC7</accession>
<keyword evidence="2" id="KW-1185">Reference proteome</keyword>
<organism evidence="1 2">
    <name type="scientific">Micromonospora deserti</name>
    <dbReference type="NCBI Taxonomy" id="2070366"/>
    <lineage>
        <taxon>Bacteria</taxon>
        <taxon>Bacillati</taxon>
        <taxon>Actinomycetota</taxon>
        <taxon>Actinomycetes</taxon>
        <taxon>Micromonosporales</taxon>
        <taxon>Micromonosporaceae</taxon>
        <taxon>Micromonospora</taxon>
    </lineage>
</organism>
<dbReference type="Proteomes" id="UP000248749">
    <property type="component" value="Unassembled WGS sequence"/>
</dbReference>
<keyword evidence="1" id="KW-0378">Hydrolase</keyword>
<dbReference type="PANTHER" id="PTHR43739">
    <property type="entry name" value="XYLOGLUCANASE (EUROFUNG)"/>
    <property type="match status" value="1"/>
</dbReference>
<dbReference type="Gene3D" id="2.130.10.10">
    <property type="entry name" value="YVTN repeat-like/Quinoprotein amine dehydrogenase"/>
    <property type="match status" value="1"/>
</dbReference>
<dbReference type="OrthoDB" id="9764804at2"/>
<dbReference type="CDD" id="cd15482">
    <property type="entry name" value="Sialidase_non-viral"/>
    <property type="match status" value="1"/>
</dbReference>
<comment type="caution">
    <text evidence="1">The sequence shown here is derived from an EMBL/GenBank/DDBJ whole genome shotgun (WGS) entry which is preliminary data.</text>
</comment>
<dbReference type="InterPro" id="IPR015943">
    <property type="entry name" value="WD40/YVTN_repeat-like_dom_sf"/>
</dbReference>
<sequence>MATLLAIGTAKGLFLATSRDGRRGWQVSGPHFPMTGVYAVAIDTRRAIPRLLAALSSSHFGPSVATSDDLGASWHEPGQAPVAFPADTGVALGRVWQLTPAGPGQPDVVWAGTEPSALFRSDDGGVTYHLVRPLWDHPHRERWGAGFGGQAVHTVLPHPADADRITVAMSTGGVYRSTDGGASWSPGNTGIQAYFLPDEWPEFGQCVHKVARDAGDPERLYAQNHHGVYRSDDDGRTWSSIAGGLPSDFGFPIVTLPRRPGSVFTFPLTADSQRFPVGHRCRVWRSVDAGGSWQPLSAGLPEGPFYPAVLRDAMCADDAEPGGVYVGTRSGEVYASRDEGDSWSCVAAHLPDVLCLRAAGV</sequence>
<gene>
    <name evidence="1" type="ORF">C1I99_09700</name>
</gene>
<protein>
    <submittedName>
        <fullName evidence="1">Glycosyl hydrolase</fullName>
    </submittedName>
</protein>
<dbReference type="PANTHER" id="PTHR43739:SF5">
    <property type="entry name" value="EXO-ALPHA-SIALIDASE"/>
    <property type="match status" value="1"/>
</dbReference>
<dbReference type="Pfam" id="PF02012">
    <property type="entry name" value="BNR"/>
    <property type="match status" value="1"/>
</dbReference>
<dbReference type="AlphaFoldDB" id="A0A2W2DTC7"/>
<dbReference type="GO" id="GO:0016787">
    <property type="term" value="F:hydrolase activity"/>
    <property type="evidence" value="ECO:0007669"/>
    <property type="project" value="UniProtKB-KW"/>
</dbReference>
<dbReference type="InterPro" id="IPR052025">
    <property type="entry name" value="Xyloglucanase_GH74"/>
</dbReference>
<name>A0A2W2DTC7_9ACTN</name>
<proteinExistence type="predicted"/>
<dbReference type="RefSeq" id="WP_111133880.1">
    <property type="nucleotide sequence ID" value="NZ_POUB01000045.1"/>
</dbReference>
<evidence type="ECO:0000313" key="1">
    <source>
        <dbReference type="EMBL" id="PZG00367.1"/>
    </source>
</evidence>
<dbReference type="GO" id="GO:0010411">
    <property type="term" value="P:xyloglucan metabolic process"/>
    <property type="evidence" value="ECO:0007669"/>
    <property type="project" value="TreeGrafter"/>
</dbReference>
<dbReference type="SUPFAM" id="SSF110296">
    <property type="entry name" value="Oligoxyloglucan reducing end-specific cellobiohydrolase"/>
    <property type="match status" value="1"/>
</dbReference>
<dbReference type="InterPro" id="IPR002860">
    <property type="entry name" value="BNR_rpt"/>
</dbReference>
<reference evidence="1 2" key="1">
    <citation type="submission" date="2018-01" db="EMBL/GenBank/DDBJ databases">
        <title>Draft genome sequence of Salinispora sp. 13K206.</title>
        <authorList>
            <person name="Sahin N."/>
            <person name="Saygin H."/>
            <person name="Ay H."/>
        </authorList>
    </citation>
    <scope>NUCLEOTIDE SEQUENCE [LARGE SCALE GENOMIC DNA]</scope>
    <source>
        <strain evidence="1 2">13K206</strain>
    </source>
</reference>
<dbReference type="EMBL" id="POUB01000045">
    <property type="protein sequence ID" value="PZG00367.1"/>
    <property type="molecule type" value="Genomic_DNA"/>
</dbReference>
<evidence type="ECO:0000313" key="2">
    <source>
        <dbReference type="Proteomes" id="UP000248749"/>
    </source>
</evidence>